<dbReference type="InterPro" id="IPR014001">
    <property type="entry name" value="Helicase_ATP-bd"/>
</dbReference>
<dbReference type="PROSITE" id="PS51194">
    <property type="entry name" value="HELICASE_CTER"/>
    <property type="match status" value="1"/>
</dbReference>
<feature type="domain" description="Helicase ATP-binding" evidence="5">
    <location>
        <begin position="393"/>
        <end position="562"/>
    </location>
</feature>
<accession>A0A9P5S6X1</accession>
<dbReference type="CDD" id="cd18004">
    <property type="entry name" value="DEXHc_RAD54"/>
    <property type="match status" value="1"/>
</dbReference>
<dbReference type="PROSITE" id="PS51192">
    <property type="entry name" value="HELICASE_ATP_BIND_1"/>
    <property type="match status" value="1"/>
</dbReference>
<feature type="compositionally biased region" description="Polar residues" evidence="4">
    <location>
        <begin position="46"/>
        <end position="73"/>
    </location>
</feature>
<evidence type="ECO:0000256" key="3">
    <source>
        <dbReference type="ARBA" id="ARBA00022840"/>
    </source>
</evidence>
<feature type="region of interest" description="Disordered" evidence="4">
    <location>
        <begin position="321"/>
        <end position="355"/>
    </location>
</feature>
<feature type="region of interest" description="Disordered" evidence="4">
    <location>
        <begin position="963"/>
        <end position="992"/>
    </location>
</feature>
<evidence type="ECO:0000259" key="5">
    <source>
        <dbReference type="PROSITE" id="PS51192"/>
    </source>
</evidence>
<feature type="domain" description="Helicase C-terminal" evidence="6">
    <location>
        <begin position="700"/>
        <end position="855"/>
    </location>
</feature>
<evidence type="ECO:0000256" key="1">
    <source>
        <dbReference type="ARBA" id="ARBA00022741"/>
    </source>
</evidence>
<dbReference type="AlphaFoldDB" id="A0A9P5S6X1"/>
<evidence type="ECO:0000313" key="7">
    <source>
        <dbReference type="EMBL" id="KAF9154732.1"/>
    </source>
</evidence>
<keyword evidence="8" id="KW-1185">Reference proteome</keyword>
<gene>
    <name evidence="7" type="primary">RDH54</name>
    <name evidence="7" type="ORF">BG015_000115</name>
</gene>
<dbReference type="InterPro" id="IPR038718">
    <property type="entry name" value="SNF2-like_sf"/>
</dbReference>
<dbReference type="Pfam" id="PF00271">
    <property type="entry name" value="Helicase_C"/>
    <property type="match status" value="1"/>
</dbReference>
<evidence type="ECO:0000313" key="8">
    <source>
        <dbReference type="Proteomes" id="UP000748756"/>
    </source>
</evidence>
<dbReference type="GO" id="GO:0007131">
    <property type="term" value="P:reciprocal meiotic recombination"/>
    <property type="evidence" value="ECO:0007669"/>
    <property type="project" value="TreeGrafter"/>
</dbReference>
<proteinExistence type="predicted"/>
<keyword evidence="3" id="KW-0067">ATP-binding</keyword>
<dbReference type="SUPFAM" id="SSF52540">
    <property type="entry name" value="P-loop containing nucleoside triphosphate hydrolases"/>
    <property type="match status" value="2"/>
</dbReference>
<feature type="region of interest" description="Disordered" evidence="4">
    <location>
        <begin position="135"/>
        <end position="171"/>
    </location>
</feature>
<dbReference type="GO" id="GO:0004386">
    <property type="term" value="F:helicase activity"/>
    <property type="evidence" value="ECO:0007669"/>
    <property type="project" value="UniProtKB-KW"/>
</dbReference>
<dbReference type="InterPro" id="IPR027417">
    <property type="entry name" value="P-loop_NTPase"/>
</dbReference>
<dbReference type="GO" id="GO:0005634">
    <property type="term" value="C:nucleus"/>
    <property type="evidence" value="ECO:0007669"/>
    <property type="project" value="TreeGrafter"/>
</dbReference>
<keyword evidence="7" id="KW-0347">Helicase</keyword>
<dbReference type="InterPro" id="IPR049730">
    <property type="entry name" value="SNF2/RAD54-like_C"/>
</dbReference>
<name>A0A9P5S6X1_9FUNG</name>
<dbReference type="Pfam" id="PF00176">
    <property type="entry name" value="SNF2-rel_dom"/>
    <property type="match status" value="1"/>
</dbReference>
<dbReference type="CDD" id="cd18793">
    <property type="entry name" value="SF2_C_SNF"/>
    <property type="match status" value="1"/>
</dbReference>
<reference evidence="7" key="1">
    <citation type="journal article" date="2020" name="Fungal Divers.">
        <title>Resolving the Mortierellaceae phylogeny through synthesis of multi-gene phylogenetics and phylogenomics.</title>
        <authorList>
            <person name="Vandepol N."/>
            <person name="Liber J."/>
            <person name="Desiro A."/>
            <person name="Na H."/>
            <person name="Kennedy M."/>
            <person name="Barry K."/>
            <person name="Grigoriev I.V."/>
            <person name="Miller A.N."/>
            <person name="O'Donnell K."/>
            <person name="Stajich J.E."/>
            <person name="Bonito G."/>
        </authorList>
    </citation>
    <scope>NUCLEOTIDE SEQUENCE</scope>
    <source>
        <strain evidence="7">NRRL 6426</strain>
    </source>
</reference>
<keyword evidence="2" id="KW-0378">Hydrolase</keyword>
<feature type="compositionally biased region" description="Low complexity" evidence="4">
    <location>
        <begin position="13"/>
        <end position="26"/>
    </location>
</feature>
<dbReference type="InterPro" id="IPR001650">
    <property type="entry name" value="Helicase_C-like"/>
</dbReference>
<feature type="compositionally biased region" description="Polar residues" evidence="4">
    <location>
        <begin position="1"/>
        <end position="12"/>
    </location>
</feature>
<dbReference type="InterPro" id="IPR000330">
    <property type="entry name" value="SNF2_N"/>
</dbReference>
<feature type="compositionally biased region" description="Low complexity" evidence="4">
    <location>
        <begin position="154"/>
        <end position="171"/>
    </location>
</feature>
<dbReference type="PANTHER" id="PTHR45629">
    <property type="entry name" value="SNF2/RAD54 FAMILY MEMBER"/>
    <property type="match status" value="1"/>
</dbReference>
<dbReference type="FunFam" id="3.40.50.10810:FF:000020">
    <property type="entry name" value="DNA repair and recombination protein RAD54B"/>
    <property type="match status" value="1"/>
</dbReference>
<dbReference type="Gene3D" id="3.40.50.10810">
    <property type="entry name" value="Tandem AAA-ATPase domain"/>
    <property type="match status" value="1"/>
</dbReference>
<feature type="compositionally biased region" description="Acidic residues" evidence="4">
    <location>
        <begin position="971"/>
        <end position="991"/>
    </location>
</feature>
<dbReference type="GO" id="GO:0016787">
    <property type="term" value="F:hydrolase activity"/>
    <property type="evidence" value="ECO:0007669"/>
    <property type="project" value="UniProtKB-KW"/>
</dbReference>
<keyword evidence="1" id="KW-0547">Nucleotide-binding</keyword>
<dbReference type="GO" id="GO:0000724">
    <property type="term" value="P:double-strand break repair via homologous recombination"/>
    <property type="evidence" value="ECO:0007669"/>
    <property type="project" value="TreeGrafter"/>
</dbReference>
<protein>
    <submittedName>
        <fullName evidence="7">Helicase</fullName>
    </submittedName>
</protein>
<dbReference type="PANTHER" id="PTHR45629:SF7">
    <property type="entry name" value="DNA EXCISION REPAIR PROTEIN ERCC-6-RELATED"/>
    <property type="match status" value="1"/>
</dbReference>
<evidence type="ECO:0000259" key="6">
    <source>
        <dbReference type="PROSITE" id="PS51194"/>
    </source>
</evidence>
<sequence length="1029" mass="113829">MQRSAAPSQSRKSVLSSASRPLSSISQQRPPAQTEKQEQAADMATFPQTVNENQLPVTTTHLQPRASQTTPNSRPMRRSFKSPMAAAAAGMTTPGLSVTCAPFKSPVRSTLISTSTPVLTTATTLAAVAPTPLGVKKRKAESTEAPATKESKLSESSSRTATASPTSLLATKPKLQMTPHFRSPSLGSQAPVVARTPVDEQERCFNVLWRKKTGKKHKTWDGDGVLIVSGSHAILKDMDGKEISKGSGPAIANLTAGDEISFAGKDIEVASVLDSETYRTGRCFLTKAAVATPPSASANKSTLHLTKFKQHSSVANAVEKPWTPPQPRHNPDAPHAILLPRPSSSHPRVVKGGNNRPPGDIGLVDVVVDPILGQYLRPHQREGVRFLYECVMQMKDVNGQGAILADEMGLGKTLQTIALLWTLLKQSPYYGEESFVVKRALVVCPASLVKNWQNEFKKWLGTERLRVLAVDSKSSITDFTLGKVFSVMIIGYEKLRTVQEEIKNVSLDLIVCDEGHRLKTANIKTAQAIRSLSTKRRIILTGTPIQNDLGEFFAMIDFVNPELFDNYGLFKKVFEDPIVRSRQPDCSKAEAALGLERSRELTRLTGLFILRRTAKVNDEFLPPKSEAVVFCRPSMLQRAIYRHMLDSPFLKSCLSMDGTRHLGCIIALRKLCNSPRLVLDSSEQEDDADATGLYSGTKLMIQQNYADYPDSSWIGGKLNFVDSLLQSLRENTAERVVLVSNFTQTLDILQDMCIQRQYKFLRLDGAKSGGVGLNLIGASRLIMFDIEWNPSVDQQAMARIHREGQQRPVFIYRLLLSGTIEEKMYQRQMTKIGLSDALMDGKAAERLDKFSRDELRDLFTFHEDEACLTHSLLSCNCATSSTSIVSAHNRSVTLGTRQQDKRARFLDEPSAEQVKKELLKEWAHIEVDSWRRMVRQQGKDPIEPEVSVRDRILWKVLTNTTGTKQKHETTAESDQEEYVEGSDEGDDDEDVKVEGRRIREGGVVSFVFLRSAAAAVAAASSTVATEVDF</sequence>
<dbReference type="Gene3D" id="3.40.50.300">
    <property type="entry name" value="P-loop containing nucleotide triphosphate hydrolases"/>
    <property type="match status" value="2"/>
</dbReference>
<dbReference type="GO" id="GO:0015616">
    <property type="term" value="F:DNA translocase activity"/>
    <property type="evidence" value="ECO:0007669"/>
    <property type="project" value="TreeGrafter"/>
</dbReference>
<evidence type="ECO:0000256" key="2">
    <source>
        <dbReference type="ARBA" id="ARBA00022801"/>
    </source>
</evidence>
<dbReference type="OrthoDB" id="413460at2759"/>
<comment type="caution">
    <text evidence="7">The sequence shown here is derived from an EMBL/GenBank/DDBJ whole genome shotgun (WGS) entry which is preliminary data.</text>
</comment>
<dbReference type="SMART" id="SM00487">
    <property type="entry name" value="DEXDc"/>
    <property type="match status" value="1"/>
</dbReference>
<organism evidence="7 8">
    <name type="scientific">Linnemannia schmuckeri</name>
    <dbReference type="NCBI Taxonomy" id="64567"/>
    <lineage>
        <taxon>Eukaryota</taxon>
        <taxon>Fungi</taxon>
        <taxon>Fungi incertae sedis</taxon>
        <taxon>Mucoromycota</taxon>
        <taxon>Mortierellomycotina</taxon>
        <taxon>Mortierellomycetes</taxon>
        <taxon>Mortierellales</taxon>
        <taxon>Mortierellaceae</taxon>
        <taxon>Linnemannia</taxon>
    </lineage>
</organism>
<dbReference type="InterPro" id="IPR050496">
    <property type="entry name" value="SNF2_RAD54_helicase_repair"/>
</dbReference>
<dbReference type="GO" id="GO:0005524">
    <property type="term" value="F:ATP binding"/>
    <property type="evidence" value="ECO:0007669"/>
    <property type="project" value="InterPro"/>
</dbReference>
<feature type="region of interest" description="Disordered" evidence="4">
    <location>
        <begin position="1"/>
        <end position="79"/>
    </location>
</feature>
<dbReference type="EMBL" id="JAAAUQ010000101">
    <property type="protein sequence ID" value="KAF9154732.1"/>
    <property type="molecule type" value="Genomic_DNA"/>
</dbReference>
<evidence type="ECO:0000256" key="4">
    <source>
        <dbReference type="SAM" id="MobiDB-lite"/>
    </source>
</evidence>
<dbReference type="Proteomes" id="UP000748756">
    <property type="component" value="Unassembled WGS sequence"/>
</dbReference>